<evidence type="ECO:0000313" key="1">
    <source>
        <dbReference type="EMBL" id="EAR96431.2"/>
    </source>
</evidence>
<proteinExistence type="predicted"/>
<name>I7LV09_TETTS</name>
<dbReference type="AlphaFoldDB" id="I7LV09"/>
<dbReference type="InParanoid" id="I7LV09"/>
<organism evidence="1 2">
    <name type="scientific">Tetrahymena thermophila (strain SB210)</name>
    <dbReference type="NCBI Taxonomy" id="312017"/>
    <lineage>
        <taxon>Eukaryota</taxon>
        <taxon>Sar</taxon>
        <taxon>Alveolata</taxon>
        <taxon>Ciliophora</taxon>
        <taxon>Intramacronucleata</taxon>
        <taxon>Oligohymenophorea</taxon>
        <taxon>Hymenostomatida</taxon>
        <taxon>Tetrahymenina</taxon>
        <taxon>Tetrahymenidae</taxon>
        <taxon>Tetrahymena</taxon>
    </lineage>
</organism>
<keyword evidence="2" id="KW-1185">Reference proteome</keyword>
<dbReference type="KEGG" id="tet:TTHERM_00190990"/>
<reference evidence="2" key="1">
    <citation type="journal article" date="2006" name="PLoS Biol.">
        <title>Macronuclear genome sequence of the ciliate Tetrahymena thermophila, a model eukaryote.</title>
        <authorList>
            <person name="Eisen J.A."/>
            <person name="Coyne R.S."/>
            <person name="Wu M."/>
            <person name="Wu D."/>
            <person name="Thiagarajan M."/>
            <person name="Wortman J.R."/>
            <person name="Badger J.H."/>
            <person name="Ren Q."/>
            <person name="Amedeo P."/>
            <person name="Jones K.M."/>
            <person name="Tallon L.J."/>
            <person name="Delcher A.L."/>
            <person name="Salzberg S.L."/>
            <person name="Silva J.C."/>
            <person name="Haas B.J."/>
            <person name="Majoros W.H."/>
            <person name="Farzad M."/>
            <person name="Carlton J.M."/>
            <person name="Smith R.K. Jr."/>
            <person name="Garg J."/>
            <person name="Pearlman R.E."/>
            <person name="Karrer K.M."/>
            <person name="Sun L."/>
            <person name="Manning G."/>
            <person name="Elde N.C."/>
            <person name="Turkewitz A.P."/>
            <person name="Asai D.J."/>
            <person name="Wilkes D.E."/>
            <person name="Wang Y."/>
            <person name="Cai H."/>
            <person name="Collins K."/>
            <person name="Stewart B.A."/>
            <person name="Lee S.R."/>
            <person name="Wilamowska K."/>
            <person name="Weinberg Z."/>
            <person name="Ruzzo W.L."/>
            <person name="Wloga D."/>
            <person name="Gaertig J."/>
            <person name="Frankel J."/>
            <person name="Tsao C.-C."/>
            <person name="Gorovsky M.A."/>
            <person name="Keeling P.J."/>
            <person name="Waller R.F."/>
            <person name="Patron N.J."/>
            <person name="Cherry J.M."/>
            <person name="Stover N.A."/>
            <person name="Krieger C.J."/>
            <person name="del Toro C."/>
            <person name="Ryder H.F."/>
            <person name="Williamson S.C."/>
            <person name="Barbeau R.A."/>
            <person name="Hamilton E.P."/>
            <person name="Orias E."/>
        </authorList>
    </citation>
    <scope>NUCLEOTIDE SEQUENCE [LARGE SCALE GENOMIC DNA]</scope>
    <source>
        <strain evidence="2">SB210</strain>
    </source>
</reference>
<dbReference type="RefSeq" id="XP_001016676.2">
    <property type="nucleotide sequence ID" value="XM_001016676.2"/>
</dbReference>
<accession>I7LV09</accession>
<protein>
    <submittedName>
        <fullName evidence="1">Uncharacterized protein</fullName>
    </submittedName>
</protein>
<dbReference type="EMBL" id="GG662693">
    <property type="protein sequence ID" value="EAR96431.2"/>
    <property type="molecule type" value="Genomic_DNA"/>
</dbReference>
<gene>
    <name evidence="1" type="ORF">TTHERM_00190990</name>
</gene>
<evidence type="ECO:0000313" key="2">
    <source>
        <dbReference type="Proteomes" id="UP000009168"/>
    </source>
</evidence>
<dbReference type="GeneID" id="7833657"/>
<sequence>MSSLKHKQITKRQAKKSSKQKNEDVIAVLKKELFQSERIFFIEGDLIVNLDFIQGVDCQQIKFDEVSPFRPFISSVWDKKNNYYMFYRDPRCPKSQLEKLYHILDSLGNQYAHNVCLELKKYFEVMQDQLQKYKQKNHKIQSEYNKEKTFQLAQKYLNEKVKSKYFAFMVRTGQGYFLHNELVGISQNLINILGFKPDEFEHLVLTQGVPMFYNKSMFSSQKLISDLKIKQILYDQDKLDFMEDIQTDFQTADNQFLNVRLKGKRVILQERPNNFPDDLIIIEGEYDFDQIIRYLLLRNKKQQSAEIQEYMTKVDNFLIKYYKKENQDSSENSKFDHLRCKYRPLNEHELQRLKDIKEQTDINLEDFAEFEEQLDFGFENHINGNGQQQFQDQDFFTNQEEILNEYKNQNNPTSIDEQTYCNEGHQYLNFDINSQQMITQNNINIFQSNQNIFQQPCQKQQMQNSNINYSNQLNFSNEFDVIERNCSDEMNIEGGHFYFNLSNDQVDQNQGFHFQNENEQSNLGYSQNLQFDHAQQQYKYLAYQSVLPNQHSEGYFMQQQSFKLPSNNEWIQNY</sequence>
<dbReference type="Proteomes" id="UP000009168">
    <property type="component" value="Unassembled WGS sequence"/>
</dbReference>